<protein>
    <submittedName>
        <fullName evidence="1">YhfG</fullName>
    </submittedName>
</protein>
<sequence length="55" mass="6528">MKKMTEKQKARLFAKRRNENFCASTRLEGYDIAPVTLEGEALSARLDELRRHYER</sequence>
<accession>W0HGW2</accession>
<dbReference type="STRING" id="2342.SOPEG_0261"/>
<dbReference type="AlphaFoldDB" id="W0HGW2"/>
<dbReference type="NCBIfam" id="NF007573">
    <property type="entry name" value="PRK10204.1"/>
    <property type="match status" value="1"/>
</dbReference>
<dbReference type="RefSeq" id="WP_071882110.1">
    <property type="nucleotide sequence ID" value="NZ_CP006568.1"/>
</dbReference>
<dbReference type="HOGENOM" id="CLU_188462_1_0_6"/>
<evidence type="ECO:0000313" key="1">
    <source>
        <dbReference type="EMBL" id="AHF72971.1"/>
    </source>
</evidence>
<name>W0HGW2_9GAMM</name>
<reference evidence="1 2" key="1">
    <citation type="journal article" date="2014" name="Genome Biol. Evol.">
        <title>Genome degeneration and adaptation in a nascent stage of symbiosis.</title>
        <authorList>
            <person name="Oakeson K.F."/>
            <person name="Gil R."/>
            <person name="Clayton A.L."/>
            <person name="Dunn D.M."/>
            <person name="von Niederhausern A.C."/>
            <person name="Hamil C."/>
            <person name="Aoyagi A."/>
            <person name="Duval B."/>
            <person name="Baca A."/>
            <person name="Silva F.J."/>
            <person name="Vallier A."/>
            <person name="Jackson D.G."/>
            <person name="Latorre A."/>
            <person name="Weiss R.B."/>
            <person name="Heddi A."/>
            <person name="Moya A."/>
            <person name="Dale C."/>
        </authorList>
    </citation>
    <scope>NUCLEOTIDE SEQUENCE [LARGE SCALE GENOMIC DNA]</scope>
    <source>
        <strain evidence="2">none</strain>
    </source>
</reference>
<dbReference type="Pfam" id="PF10832">
    <property type="entry name" value="YhfG"/>
    <property type="match status" value="1"/>
</dbReference>
<dbReference type="eggNOG" id="ENOG5033EME">
    <property type="taxonomic scope" value="Bacteria"/>
</dbReference>
<proteinExistence type="predicted"/>
<dbReference type="KEGG" id="pes:SOPEG_0261"/>
<dbReference type="InterPro" id="IPR022541">
    <property type="entry name" value="YhfG"/>
</dbReference>
<organism evidence="1 2">
    <name type="scientific">Candidatus Sodalis pierantonii str. SOPE</name>
    <dbReference type="NCBI Taxonomy" id="2342"/>
    <lineage>
        <taxon>Bacteria</taxon>
        <taxon>Pseudomonadati</taxon>
        <taxon>Pseudomonadota</taxon>
        <taxon>Gammaproteobacteria</taxon>
        <taxon>Enterobacterales</taxon>
        <taxon>Bruguierivoracaceae</taxon>
        <taxon>Sodalis</taxon>
    </lineage>
</organism>
<dbReference type="Proteomes" id="UP000019025">
    <property type="component" value="Chromosome"/>
</dbReference>
<evidence type="ECO:0000313" key="2">
    <source>
        <dbReference type="Proteomes" id="UP000019025"/>
    </source>
</evidence>
<keyword evidence="2" id="KW-1185">Reference proteome</keyword>
<gene>
    <name evidence="1" type="primary">yhfG</name>
    <name evidence="1" type="ORF">SOPEG_0261</name>
</gene>
<dbReference type="EMBL" id="CP006568">
    <property type="protein sequence ID" value="AHF72971.1"/>
    <property type="molecule type" value="Genomic_DNA"/>
</dbReference>